<sequence length="686" mass="77103">MYMVISASLLGRSGKKILPYCFGVMLSLGFGSVQAQSFDTKIPEGSNTVVAINLAKVVEYAEASTLNRLLDRVAFFKYFEKKSINLQKDFQQTGIDSKGMAIYYRNDRDSLLYGEMIIPINAVSRFEKLLHMQGTSLPALNGYSRFRTADGQLLAWNAKEFRILKGEVGTTYFANDSIAALYGIENIDYAAAAVSAASAAADEAEAAANCADSVLMDSTTMEWDAFDFDTLQAELQQEEGEPLDVYASTTDADTSLYENHINYDSLDTAFEEVNRRNDSIKNILLEKWLLLEQEQLLSGNYPNIPTHEQARFLKNVDIARVWLPKVEGLYDGLRSVRSMVDAYYHTSSFSLGNDYKDMFFDLTQRENKITLKAGVTLGKDLVKLTKQLYARKPNSKFAKYLTEETLGYFNVNVNSEAYLKEIPAFFTKNMKKYFGKENEVLELMALGLEIALDEKAVAKIMPGDNLVVVNGITNLKIDYVDYDYDDNYDVKEVNKTKEEKVVSFIWMFTSEDQRIIKKALDVAVSKSDASFAGGIYKIKQGNGKDFPLYLMFNEDLVMISNDSLQLNKILHKDNYPTKPNKSFAKLMKGSKFSAAFQTKKIPALTKDLNLVLGNSWRSTLAELNNYGNFTLSSKGIVGDRLETDLQLELPTNANNGLQFMINQLLDGVVPNEQPELDNPIDITDND</sequence>
<evidence type="ECO:0008006" key="3">
    <source>
        <dbReference type="Google" id="ProtNLM"/>
    </source>
</evidence>
<organism evidence="1 2">
    <name type="scientific">Sphingobacterium ginsenosidimutans</name>
    <dbReference type="NCBI Taxonomy" id="687845"/>
    <lineage>
        <taxon>Bacteria</taxon>
        <taxon>Pseudomonadati</taxon>
        <taxon>Bacteroidota</taxon>
        <taxon>Sphingobacteriia</taxon>
        <taxon>Sphingobacteriales</taxon>
        <taxon>Sphingobacteriaceae</taxon>
        <taxon>Sphingobacterium</taxon>
    </lineage>
</organism>
<comment type="caution">
    <text evidence="1">The sequence shown here is derived from an EMBL/GenBank/DDBJ whole genome shotgun (WGS) entry which is preliminary data.</text>
</comment>
<accession>A0ABP8A3L3</accession>
<reference evidence="2" key="1">
    <citation type="journal article" date="2019" name="Int. J. Syst. Evol. Microbiol.">
        <title>The Global Catalogue of Microorganisms (GCM) 10K type strain sequencing project: providing services to taxonomists for standard genome sequencing and annotation.</title>
        <authorList>
            <consortium name="The Broad Institute Genomics Platform"/>
            <consortium name="The Broad Institute Genome Sequencing Center for Infectious Disease"/>
            <person name="Wu L."/>
            <person name="Ma J."/>
        </authorList>
    </citation>
    <scope>NUCLEOTIDE SEQUENCE [LARGE SCALE GENOMIC DNA]</scope>
    <source>
        <strain evidence="2">JCM 16722</strain>
    </source>
</reference>
<dbReference type="Proteomes" id="UP001500167">
    <property type="component" value="Unassembled WGS sequence"/>
</dbReference>
<gene>
    <name evidence="1" type="ORF">GCM10022218_25010</name>
</gene>
<evidence type="ECO:0000313" key="1">
    <source>
        <dbReference type="EMBL" id="GAA4176968.1"/>
    </source>
</evidence>
<evidence type="ECO:0000313" key="2">
    <source>
        <dbReference type="Proteomes" id="UP001500167"/>
    </source>
</evidence>
<name>A0ABP8A3L3_9SPHI</name>
<protein>
    <recommendedName>
        <fullName evidence="3">DUF4836 domain-containing protein</fullName>
    </recommendedName>
</protein>
<dbReference type="EMBL" id="BAAAZK010000007">
    <property type="protein sequence ID" value="GAA4176968.1"/>
    <property type="molecule type" value="Genomic_DNA"/>
</dbReference>
<proteinExistence type="predicted"/>
<keyword evidence="2" id="KW-1185">Reference proteome</keyword>